<reference evidence="2" key="1">
    <citation type="journal article" date="2014" name="BMC Genomics">
        <title>Genome characteristics reveal the impact of lichenization on lichen-forming fungus Endocarpon pusillum Hedwig (Verrucariales, Ascomycota).</title>
        <authorList>
            <person name="Wang Y.-Y."/>
            <person name="Liu B."/>
            <person name="Zhang X.-Y."/>
            <person name="Zhou Q.-M."/>
            <person name="Zhang T."/>
            <person name="Li H."/>
            <person name="Yu Y.-F."/>
            <person name="Zhang X.-L."/>
            <person name="Hao X.-Y."/>
            <person name="Wang M."/>
            <person name="Wang L."/>
            <person name="Wei J.-C."/>
        </authorList>
    </citation>
    <scope>NUCLEOTIDE SEQUENCE [LARGE SCALE GENOMIC DNA]</scope>
    <source>
        <strain evidence="2">Z07020 / HMAS-L-300199</strain>
    </source>
</reference>
<dbReference type="Proteomes" id="UP000019373">
    <property type="component" value="Unassembled WGS sequence"/>
</dbReference>
<dbReference type="PANTHER" id="PTHR39600:SF1">
    <property type="entry name" value="PEPTIDASE INHIBITOR I78 FAMILY PROTEIN"/>
    <property type="match status" value="1"/>
</dbReference>
<organism evidence="1 2">
    <name type="scientific">Endocarpon pusillum (strain Z07020 / HMAS-L-300199)</name>
    <name type="common">Lichen-forming fungus</name>
    <dbReference type="NCBI Taxonomy" id="1263415"/>
    <lineage>
        <taxon>Eukaryota</taxon>
        <taxon>Fungi</taxon>
        <taxon>Dikarya</taxon>
        <taxon>Ascomycota</taxon>
        <taxon>Pezizomycotina</taxon>
        <taxon>Eurotiomycetes</taxon>
        <taxon>Chaetothyriomycetidae</taxon>
        <taxon>Verrucariales</taxon>
        <taxon>Verrucariaceae</taxon>
        <taxon>Endocarpon</taxon>
    </lineage>
</organism>
<dbReference type="PANTHER" id="PTHR39600">
    <property type="entry name" value="PEPTIDASE INHIBITOR I78 FAMILY PROTEIN"/>
    <property type="match status" value="1"/>
</dbReference>
<dbReference type="RefSeq" id="XP_007803188.1">
    <property type="nucleotide sequence ID" value="XM_007804997.1"/>
</dbReference>
<proteinExistence type="predicted"/>
<dbReference type="Gene3D" id="3.30.10.10">
    <property type="entry name" value="Trypsin Inhibitor V, subunit A"/>
    <property type="match status" value="1"/>
</dbReference>
<accession>U1G1Q5</accession>
<dbReference type="EMBL" id="KE721233">
    <property type="protein sequence ID" value="ERF71172.1"/>
    <property type="molecule type" value="Genomic_DNA"/>
</dbReference>
<name>U1G1Q5_ENDPU</name>
<keyword evidence="2" id="KW-1185">Reference proteome</keyword>
<dbReference type="HOGENOM" id="CLU_2158352_0_0_1"/>
<dbReference type="eggNOG" id="ENOG502SBMP">
    <property type="taxonomic scope" value="Eukaryota"/>
</dbReference>
<gene>
    <name evidence="1" type="ORF">EPUS_06001</name>
</gene>
<dbReference type="GeneID" id="19240948"/>
<evidence type="ECO:0000313" key="1">
    <source>
        <dbReference type="EMBL" id="ERF71172.1"/>
    </source>
</evidence>
<evidence type="ECO:0000313" key="2">
    <source>
        <dbReference type="Proteomes" id="UP000019373"/>
    </source>
</evidence>
<dbReference type="AlphaFoldDB" id="U1G1Q5"/>
<sequence length="111" mass="12333">MPLVVPGITSTGGGDNVQNEWMSKLMGKKLTDSASDHSVSTIGFMLSAQFRAQMGRSNTRGEQSFSKKELPSNHRVVEGESMMSMDHKPDRLNVHVDKDGIRLELWAGWRS</sequence>
<protein>
    <submittedName>
        <fullName evidence="1">Uncharacterized protein</fullName>
    </submittedName>
</protein>
<dbReference type="OrthoDB" id="10013825at2759"/>